<dbReference type="CDD" id="cd00009">
    <property type="entry name" value="AAA"/>
    <property type="match status" value="1"/>
</dbReference>
<proteinExistence type="inferred from homology"/>
<feature type="compositionally biased region" description="Basic and acidic residues" evidence="9">
    <location>
        <begin position="551"/>
        <end position="575"/>
    </location>
</feature>
<keyword evidence="3" id="KW-0547">Nucleotide-binding</keyword>
<feature type="coiled-coil region" evidence="8">
    <location>
        <begin position="438"/>
        <end position="489"/>
    </location>
</feature>
<dbReference type="PROSITE" id="PS51903">
    <property type="entry name" value="CLP_R"/>
    <property type="match status" value="1"/>
</dbReference>
<dbReference type="InterPro" id="IPR018368">
    <property type="entry name" value="ClpA/B_CS1"/>
</dbReference>
<dbReference type="NCBIfam" id="TIGR03345">
    <property type="entry name" value="VI_ClpV1"/>
    <property type="match status" value="1"/>
</dbReference>
<evidence type="ECO:0000256" key="4">
    <source>
        <dbReference type="ARBA" id="ARBA00022840"/>
    </source>
</evidence>
<evidence type="ECO:0000313" key="11">
    <source>
        <dbReference type="EMBL" id="ADU91646.1"/>
    </source>
</evidence>
<dbReference type="GO" id="GO:0005524">
    <property type="term" value="F:ATP binding"/>
    <property type="evidence" value="ECO:0007669"/>
    <property type="project" value="UniProtKB-KW"/>
</dbReference>
<dbReference type="Pfam" id="PF17871">
    <property type="entry name" value="AAA_lid_9"/>
    <property type="match status" value="1"/>
</dbReference>
<dbReference type="Gene3D" id="1.10.8.60">
    <property type="match status" value="1"/>
</dbReference>
<dbReference type="PRINTS" id="PR00300">
    <property type="entry name" value="CLPPROTEASEA"/>
</dbReference>
<dbReference type="Proteomes" id="UP000007472">
    <property type="component" value="Chromosome"/>
</dbReference>
<feature type="region of interest" description="Disordered" evidence="9">
    <location>
        <begin position="513"/>
        <end position="575"/>
    </location>
</feature>
<dbReference type="InterPro" id="IPR050130">
    <property type="entry name" value="ClpA_ClpB"/>
</dbReference>
<dbReference type="Pfam" id="PF07724">
    <property type="entry name" value="AAA_2"/>
    <property type="match status" value="1"/>
</dbReference>
<evidence type="ECO:0000256" key="5">
    <source>
        <dbReference type="ARBA" id="ARBA00023186"/>
    </source>
</evidence>
<dbReference type="Gene3D" id="3.40.50.300">
    <property type="entry name" value="P-loop containing nucleotide triphosphate hydrolases"/>
    <property type="match status" value="3"/>
</dbReference>
<evidence type="ECO:0000313" key="12">
    <source>
        <dbReference type="Proteomes" id="UP000007472"/>
    </source>
</evidence>
<dbReference type="SUPFAM" id="SSF52540">
    <property type="entry name" value="P-loop containing nucleoside triphosphate hydrolases"/>
    <property type="match status" value="2"/>
</dbReference>
<dbReference type="KEGG" id="teq:TEQUI_0708"/>
<dbReference type="AlphaFoldDB" id="A0A654KIB7"/>
<dbReference type="Pfam" id="PF10431">
    <property type="entry name" value="ClpB_D2-small"/>
    <property type="match status" value="1"/>
</dbReference>
<dbReference type="SMART" id="SM00382">
    <property type="entry name" value="AAA"/>
    <property type="match status" value="2"/>
</dbReference>
<keyword evidence="5" id="KW-0143">Chaperone</keyword>
<keyword evidence="4" id="KW-0067">ATP-binding</keyword>
<protein>
    <submittedName>
        <fullName evidence="11">ClpB protein</fullName>
    </submittedName>
</protein>
<evidence type="ECO:0000256" key="6">
    <source>
        <dbReference type="ARBA" id="ARBA00025613"/>
    </source>
</evidence>
<dbReference type="InterPro" id="IPR001270">
    <property type="entry name" value="ClpA/B"/>
</dbReference>
<sequence>MSDINRTDLFGKLNTLLYRSLEGATSFCKLRGNSFVELVHWIHQILHEHDSDLQKIIRHFDLRIETVERDVVASLDELPRGASSVSDLSEHIDSATERAWVYGSLKYGDARIRSGYLILGILKTNSLRSVLYGISSEFKKITPDVLAENLIDIVKNSAEEKDSVGLGQASTGASASASPQNSGKSALAQYAVDLTAKARNKEIDPVSGRDEEIRQIVDILMRRRQNNPLLTGEAGVGKTAVVEGFALRLAKGDVPETLRDVTLYLLDIGLLQAGASMKGEFESRLRSVIDEVQSSEKPIVLFIDEIHTLVGAGGAQGTGDAANLLKPALARGQLRTIGATTWAEYKKYIEKDPALTRRFQTVQVHEPNEEKALIMLRGISEPLENHHKVLLLDEAIEAAVRLSHRYIPARQLPDKAIALLDTACARVAVSQYAEPAALEDTRRTIEYLNTEREIALREQKLGHDKSERLEEIEKELDTLEERQKELDAKWSEEKELIKKIFELRKIIQENTDLSRKKSKSIPTEPAKNPELQADSSSEEASQPTEATQAEEEPKEHVSEDSKEAPKSKKLSEKELDEVRKELRDVQQKLLEKQGEYPLIFPSVDGNAVASVVADWTGIPVGRMVKNEANSILTLADTLEKRVIGQRHGLETIVKRIQTSRAKLTDPNKPVGVFLLTGPSGVGKTETALALAESLYGGEQNLITINMSEFQEAHTVSTLKGAPPGYVGYGEGGVLTEAVRRRPYSVVLLDEVEKAHPDVHEIFFQVFDKGFMEDGEGRYIDFKNTVIILTSNVGTDRIVDLCKDPELMPDVDGLTNALREPLLKTFPAALLGRLVVVPYFPLSDEMLGNIVKLQLRRIEKRLKENHNIDFKVTDEAIKLIVSRCTQVESGGRMVDAILTNTVLPNVSHKILEGTTSGQTITSLSLDAKDGEFVYDYTEVPNK</sequence>
<dbReference type="SUPFAM" id="SSF81923">
    <property type="entry name" value="Double Clp-N motif"/>
    <property type="match status" value="1"/>
</dbReference>
<name>A0A654KIB7_TAYEM</name>
<dbReference type="GO" id="GO:0034605">
    <property type="term" value="P:cellular response to heat"/>
    <property type="evidence" value="ECO:0007669"/>
    <property type="project" value="TreeGrafter"/>
</dbReference>
<dbReference type="PANTHER" id="PTHR11638">
    <property type="entry name" value="ATP-DEPENDENT CLP PROTEASE"/>
    <property type="match status" value="1"/>
</dbReference>
<evidence type="ECO:0000256" key="8">
    <source>
        <dbReference type="SAM" id="Coils"/>
    </source>
</evidence>
<organism evidence="11 12">
    <name type="scientific">Taylorella equigenitalis (strain MCE9)</name>
    <dbReference type="NCBI Taxonomy" id="937774"/>
    <lineage>
        <taxon>Bacteria</taxon>
        <taxon>Pseudomonadati</taxon>
        <taxon>Pseudomonadota</taxon>
        <taxon>Betaproteobacteria</taxon>
        <taxon>Burkholderiales</taxon>
        <taxon>Alcaligenaceae</taxon>
        <taxon>Taylorella</taxon>
    </lineage>
</organism>
<evidence type="ECO:0000256" key="3">
    <source>
        <dbReference type="ARBA" id="ARBA00022741"/>
    </source>
</evidence>
<dbReference type="SMART" id="SM01086">
    <property type="entry name" value="ClpB_D2-small"/>
    <property type="match status" value="1"/>
</dbReference>
<evidence type="ECO:0000256" key="7">
    <source>
        <dbReference type="PROSITE-ProRule" id="PRU01251"/>
    </source>
</evidence>
<dbReference type="InterPro" id="IPR017729">
    <property type="entry name" value="ATPase_T6SS_ClpV1"/>
</dbReference>
<dbReference type="CDD" id="cd19499">
    <property type="entry name" value="RecA-like_ClpB_Hsp104-like"/>
    <property type="match status" value="1"/>
</dbReference>
<dbReference type="PROSITE" id="PS00870">
    <property type="entry name" value="CLPAB_1"/>
    <property type="match status" value="1"/>
</dbReference>
<evidence type="ECO:0000256" key="1">
    <source>
        <dbReference type="ARBA" id="ARBA00008675"/>
    </source>
</evidence>
<feature type="domain" description="Clp R" evidence="10">
    <location>
        <begin position="10"/>
        <end position="156"/>
    </location>
</feature>
<evidence type="ECO:0000256" key="2">
    <source>
        <dbReference type="ARBA" id="ARBA00022737"/>
    </source>
</evidence>
<dbReference type="InterPro" id="IPR027417">
    <property type="entry name" value="P-loop_NTPase"/>
</dbReference>
<keyword evidence="2 7" id="KW-0677">Repeat</keyword>
<dbReference type="InterPro" id="IPR019489">
    <property type="entry name" value="Clp_ATPase_C"/>
</dbReference>
<evidence type="ECO:0000256" key="9">
    <source>
        <dbReference type="SAM" id="MobiDB-lite"/>
    </source>
</evidence>
<comment type="function">
    <text evidence="6">Part of a stress-induced multi-chaperone system, it is involved in the recovery of the cell from heat-induced damage, in cooperation with DnaK, DnaJ and GrpE. Acts before DnaK, in the processing of protein aggregates. Protein binding stimulates the ATPase activity; ATP hydrolysis unfolds the denatured protein aggregates, which probably helps expose new hydrophobic binding sites on the surface of ClpB-bound aggregates, contributing to the solubilization and refolding of denatured protein aggregates by DnaK.</text>
</comment>
<dbReference type="InterPro" id="IPR003959">
    <property type="entry name" value="ATPase_AAA_core"/>
</dbReference>
<dbReference type="EMBL" id="CP002456">
    <property type="protein sequence ID" value="ADU91646.1"/>
    <property type="molecule type" value="Genomic_DNA"/>
</dbReference>
<dbReference type="FunFam" id="3.40.50.300:FF:000025">
    <property type="entry name" value="ATP-dependent Clp protease subunit"/>
    <property type="match status" value="1"/>
</dbReference>
<dbReference type="GO" id="GO:0016887">
    <property type="term" value="F:ATP hydrolysis activity"/>
    <property type="evidence" value="ECO:0007669"/>
    <property type="project" value="InterPro"/>
</dbReference>
<dbReference type="InterPro" id="IPR004176">
    <property type="entry name" value="Clp_R_N"/>
</dbReference>
<dbReference type="InterPro" id="IPR036628">
    <property type="entry name" value="Clp_N_dom_sf"/>
</dbReference>
<reference evidence="11 12" key="1">
    <citation type="journal article" date="2011" name="J. Bacteriol.">
        <title>Genome sequence of Taylorella equigenitalis MCE9, the causative agent of contagious equine metritis.</title>
        <authorList>
            <person name="Hebert L."/>
            <person name="Moumen B."/>
            <person name="Duquesne F."/>
            <person name="Breuil M.F."/>
            <person name="Laugier C."/>
            <person name="Batto J.M."/>
            <person name="Renault P."/>
            <person name="Petry S."/>
        </authorList>
    </citation>
    <scope>NUCLEOTIDE SEQUENCE [LARGE SCALE GENOMIC DNA]</scope>
    <source>
        <strain evidence="11 12">MCE9</strain>
    </source>
</reference>
<dbReference type="Pfam" id="PF00004">
    <property type="entry name" value="AAA"/>
    <property type="match status" value="1"/>
</dbReference>
<evidence type="ECO:0000259" key="10">
    <source>
        <dbReference type="PROSITE" id="PS51903"/>
    </source>
</evidence>
<comment type="similarity">
    <text evidence="1">Belongs to the ClpA/ClpB family.</text>
</comment>
<gene>
    <name evidence="11" type="ordered locus">TEQUI_0708</name>
</gene>
<feature type="compositionally biased region" description="Polar residues" evidence="9">
    <location>
        <begin position="533"/>
        <end position="547"/>
    </location>
</feature>
<dbReference type="InterPro" id="IPR003593">
    <property type="entry name" value="AAA+_ATPase"/>
</dbReference>
<dbReference type="InterPro" id="IPR041546">
    <property type="entry name" value="ClpA/ClpB_AAA_lid"/>
</dbReference>
<dbReference type="Gene3D" id="1.10.1780.10">
    <property type="entry name" value="Clp, N-terminal domain"/>
    <property type="match status" value="1"/>
</dbReference>
<accession>A0A654KIB7</accession>
<dbReference type="PANTHER" id="PTHR11638:SF184">
    <property type="entry name" value="ATPASE WITH CHAPERONE ACTIVITY"/>
    <property type="match status" value="1"/>
</dbReference>
<dbReference type="GO" id="GO:0005737">
    <property type="term" value="C:cytoplasm"/>
    <property type="evidence" value="ECO:0007669"/>
    <property type="project" value="TreeGrafter"/>
</dbReference>
<keyword evidence="8" id="KW-0175">Coiled coil</keyword>
<dbReference type="FunFam" id="3.40.50.300:FF:000010">
    <property type="entry name" value="Chaperone clpB 1, putative"/>
    <property type="match status" value="1"/>
</dbReference>